<dbReference type="Proteomes" id="UP000486351">
    <property type="component" value="Unassembled WGS sequence"/>
</dbReference>
<protein>
    <submittedName>
        <fullName evidence="1">Uncharacterized protein</fullName>
    </submittedName>
</protein>
<evidence type="ECO:0000313" key="1">
    <source>
        <dbReference type="EMBL" id="KAE9361637.1"/>
    </source>
</evidence>
<accession>A0A6G0SLT3</accession>
<comment type="caution">
    <text evidence="1">The sequence shown here is derived from an EMBL/GenBank/DDBJ whole genome shotgun (WGS) entry which is preliminary data.</text>
</comment>
<evidence type="ECO:0000313" key="2">
    <source>
        <dbReference type="Proteomes" id="UP000486351"/>
    </source>
</evidence>
<dbReference type="EMBL" id="QXFY01000019">
    <property type="protein sequence ID" value="KAE9361637.1"/>
    <property type="molecule type" value="Genomic_DNA"/>
</dbReference>
<sequence>MSTNRRVLCLAVTSAGTAARFIILLMRSTKTTIPILCLLSGGRPNMTPLPTL</sequence>
<proteinExistence type="predicted"/>
<gene>
    <name evidence="1" type="ORF">PF008_g873</name>
</gene>
<reference evidence="1 2" key="1">
    <citation type="submission" date="2018-09" db="EMBL/GenBank/DDBJ databases">
        <title>Genomic investigation of the strawberry pathogen Phytophthora fragariae indicates pathogenicity is determined by transcriptional variation in three key races.</title>
        <authorList>
            <person name="Adams T.M."/>
            <person name="Armitage A.D."/>
            <person name="Sobczyk M.K."/>
            <person name="Bates H.J."/>
            <person name="Dunwell J.M."/>
            <person name="Nellist C.F."/>
            <person name="Harrison R.J."/>
        </authorList>
    </citation>
    <scope>NUCLEOTIDE SEQUENCE [LARGE SCALE GENOMIC DNA]</scope>
    <source>
        <strain evidence="1 2">NOV-77</strain>
    </source>
</reference>
<organism evidence="1 2">
    <name type="scientific">Phytophthora fragariae</name>
    <dbReference type="NCBI Taxonomy" id="53985"/>
    <lineage>
        <taxon>Eukaryota</taxon>
        <taxon>Sar</taxon>
        <taxon>Stramenopiles</taxon>
        <taxon>Oomycota</taxon>
        <taxon>Peronosporomycetes</taxon>
        <taxon>Peronosporales</taxon>
        <taxon>Peronosporaceae</taxon>
        <taxon>Phytophthora</taxon>
    </lineage>
</organism>
<dbReference type="AlphaFoldDB" id="A0A6G0SLT3"/>
<name>A0A6G0SLT3_9STRA</name>